<reference evidence="9" key="1">
    <citation type="journal article" date="2013" name="Science">
        <title>The Amborella genome and the evolution of flowering plants.</title>
        <authorList>
            <consortium name="Amborella Genome Project"/>
        </authorList>
    </citation>
    <scope>NUCLEOTIDE SEQUENCE [LARGE SCALE GENOMIC DNA]</scope>
</reference>
<dbReference type="STRING" id="13333.W1PSI2"/>
<comment type="similarity">
    <text evidence="2">Belongs to the CNOT2/3/5 family.</text>
</comment>
<keyword evidence="3" id="KW-0805">Transcription regulation</keyword>
<evidence type="ECO:0000256" key="1">
    <source>
        <dbReference type="ARBA" id="ARBA00005437"/>
    </source>
</evidence>
<feature type="region of interest" description="Disordered" evidence="5">
    <location>
        <begin position="239"/>
        <end position="288"/>
    </location>
</feature>
<protein>
    <recommendedName>
        <fullName evidence="7">NOT2/NOT3/NOT5 C-terminal domain-containing protein</fullName>
    </recommendedName>
</protein>
<evidence type="ECO:0000256" key="3">
    <source>
        <dbReference type="ARBA" id="ARBA00023015"/>
    </source>
</evidence>
<feature type="domain" description="NOT2/NOT3/NOT5 C-terminal" evidence="7">
    <location>
        <begin position="517"/>
        <end position="630"/>
    </location>
</feature>
<dbReference type="InterPro" id="IPR025659">
    <property type="entry name" value="Tubby-like_C"/>
</dbReference>
<dbReference type="Pfam" id="PF04153">
    <property type="entry name" value="NOT2_3_5_C"/>
    <property type="match status" value="1"/>
</dbReference>
<dbReference type="InterPro" id="IPR038595">
    <property type="entry name" value="LOR_sf"/>
</dbReference>
<evidence type="ECO:0000313" key="8">
    <source>
        <dbReference type="EMBL" id="ERN10195.1"/>
    </source>
</evidence>
<feature type="signal peptide" evidence="6">
    <location>
        <begin position="1"/>
        <end position="18"/>
    </location>
</feature>
<proteinExistence type="inferred from homology"/>
<dbReference type="Proteomes" id="UP000017836">
    <property type="component" value="Unassembled WGS sequence"/>
</dbReference>
<name>W1PSI2_AMBTC</name>
<dbReference type="EMBL" id="KI392934">
    <property type="protein sequence ID" value="ERN10195.1"/>
    <property type="molecule type" value="Genomic_DNA"/>
</dbReference>
<evidence type="ECO:0000313" key="9">
    <source>
        <dbReference type="Proteomes" id="UP000017836"/>
    </source>
</evidence>
<dbReference type="eggNOG" id="KOG2151">
    <property type="taxonomic scope" value="Eukaryota"/>
</dbReference>
<keyword evidence="9" id="KW-1185">Reference proteome</keyword>
<dbReference type="SUPFAM" id="SSF54518">
    <property type="entry name" value="Tubby C-terminal domain-like"/>
    <property type="match status" value="1"/>
</dbReference>
<dbReference type="Pfam" id="PF04525">
    <property type="entry name" value="LOR"/>
    <property type="match status" value="1"/>
</dbReference>
<dbReference type="GO" id="GO:0030015">
    <property type="term" value="C:CCR4-NOT core complex"/>
    <property type="evidence" value="ECO:0000318"/>
    <property type="project" value="GO_Central"/>
</dbReference>
<dbReference type="Gene3D" id="2.40.160.200">
    <property type="entry name" value="LURP1-related"/>
    <property type="match status" value="1"/>
</dbReference>
<dbReference type="GO" id="GO:0006355">
    <property type="term" value="P:regulation of DNA-templated transcription"/>
    <property type="evidence" value="ECO:0007669"/>
    <property type="project" value="InterPro"/>
</dbReference>
<dbReference type="HOGENOM" id="CLU_016147_2_0_1"/>
<evidence type="ECO:0000256" key="2">
    <source>
        <dbReference type="ARBA" id="ARBA00007682"/>
    </source>
</evidence>
<dbReference type="InterPro" id="IPR007282">
    <property type="entry name" value="NOT2/3/5_C"/>
</dbReference>
<evidence type="ECO:0000256" key="5">
    <source>
        <dbReference type="SAM" id="MobiDB-lite"/>
    </source>
</evidence>
<gene>
    <name evidence="8" type="ORF">AMTR_s00171p00023840</name>
</gene>
<dbReference type="InterPro" id="IPR040168">
    <property type="entry name" value="Not2/3/5"/>
</dbReference>
<comment type="similarity">
    <text evidence="1">Belongs to the LOR family.</text>
</comment>
<keyword evidence="6" id="KW-0732">Signal</keyword>
<dbReference type="Gramene" id="ERN10195">
    <property type="protein sequence ID" value="ERN10195"/>
    <property type="gene ID" value="AMTR_s00171p00023840"/>
</dbReference>
<dbReference type="Gene3D" id="2.30.30.1020">
    <property type="entry name" value="CCR4-NOT complex subunit 2/3/5, C-terminal domain"/>
    <property type="match status" value="1"/>
</dbReference>
<evidence type="ECO:0000256" key="6">
    <source>
        <dbReference type="SAM" id="SignalP"/>
    </source>
</evidence>
<evidence type="ECO:0000259" key="7">
    <source>
        <dbReference type="Pfam" id="PF04153"/>
    </source>
</evidence>
<evidence type="ECO:0000256" key="4">
    <source>
        <dbReference type="ARBA" id="ARBA00023163"/>
    </source>
</evidence>
<feature type="compositionally biased region" description="Polar residues" evidence="5">
    <location>
        <begin position="239"/>
        <end position="255"/>
    </location>
</feature>
<sequence>MIMEVLWLICFTFVTSNGNLWLQSTISGSTSNLPDSSSAGRPFTSSFSAQSGSAPVFHHSGTIQGLHNIHGNFNLPNVPGSLTSRNSALGGVPANGVQQPSGGLSSGRFTSNSVPVALSQLSHGGLHGHSGVTSRGGISPILGNAGPRISSSGGNIIGGGNIGRGISAGNGLALPALASRVNLAANNGSGSLNAQGASRLMTGVLQQAPQVIPMIGNSYPTSGGPMAQSQVQAVNNSLSSVGLPNDVNSNESSPFDMNDFPQLSGRPSSAGGPQGQLASLRKQGGGVSSIVQQNQEFSIQNEDFPALPGFKGGNADFTMDLHQKEHHHDNAMPMIQGQHFPMGRSGGFGLTGSYASHRQQQQQQLASPVGSTGASFAPSNSADLLHLHGSELFPSSHGISASYHLQVQTSGTPSMGLRPVNTSITASNLASYDHLIQQYPQHQNQSQFRMQQISALAQPRDQNLKSLHGVQASPDRFALAGLLSIIRSCDVDLQSLALGTDLTTLGLNLNSREDLHRTFGSPWSDQPAKGDPEYSLPQCYIQPAPRLQRGYFSKYHLGTLFYAFYSMPNDEAQLYAADELYRQGWFYHRELRLWFIRVGNAEPVVKTKTYERGSYHCFDPNTWETVRKTKPNLLRQWCGMLHDKVGREAAEKEKGKGMEAIVEECFCNKEETLLTVLKTSVFFAGDGFAVYDPMGQLLFRVDSYGGPDNKDDRNELFLMDASGKCLLTVRRKRPSLHNRWEGFIGEKEEGDKPIFSVRRSSIIGSSSVTVEVYNKRNECEYLLIEGSFSRRCCTVYKSASREAVAEIKRKVATSSIDDHDHVMLGKDVFCLCLMPRFDSAFAMGLVLVLDQIAGEPPFGDGEEQLLPTSPTS</sequence>
<dbReference type="InterPro" id="IPR007612">
    <property type="entry name" value="LOR"/>
</dbReference>
<organism evidence="8 9">
    <name type="scientific">Amborella trichopoda</name>
    <dbReference type="NCBI Taxonomy" id="13333"/>
    <lineage>
        <taxon>Eukaryota</taxon>
        <taxon>Viridiplantae</taxon>
        <taxon>Streptophyta</taxon>
        <taxon>Embryophyta</taxon>
        <taxon>Tracheophyta</taxon>
        <taxon>Spermatophyta</taxon>
        <taxon>Magnoliopsida</taxon>
        <taxon>Amborellales</taxon>
        <taxon>Amborellaceae</taxon>
        <taxon>Amborella</taxon>
    </lineage>
</organism>
<keyword evidence="4" id="KW-0804">Transcription</keyword>
<dbReference type="OMA" id="WFFHKEL"/>
<feature type="chain" id="PRO_5004807696" description="NOT2/NOT3/NOT5 C-terminal domain-containing protein" evidence="6">
    <location>
        <begin position="19"/>
        <end position="872"/>
    </location>
</feature>
<dbReference type="AlphaFoldDB" id="W1PSI2"/>
<dbReference type="InterPro" id="IPR038635">
    <property type="entry name" value="CCR4-NOT_su2/3/5_C_sf"/>
</dbReference>
<dbReference type="GO" id="GO:0000289">
    <property type="term" value="P:nuclear-transcribed mRNA poly(A) tail shortening"/>
    <property type="evidence" value="ECO:0000318"/>
    <property type="project" value="GO_Central"/>
</dbReference>
<dbReference type="PANTHER" id="PTHR23326">
    <property type="entry name" value="CCR4 NOT-RELATED"/>
    <property type="match status" value="1"/>
</dbReference>
<accession>W1PSI2</accession>
<dbReference type="GO" id="GO:0000932">
    <property type="term" value="C:P-body"/>
    <property type="evidence" value="ECO:0000318"/>
    <property type="project" value="GO_Central"/>
</dbReference>